<dbReference type="InterPro" id="IPR029069">
    <property type="entry name" value="HotDog_dom_sf"/>
</dbReference>
<dbReference type="RefSeq" id="WP_102625919.1">
    <property type="nucleotide sequence ID" value="NZ_PDOH01000058.1"/>
</dbReference>
<dbReference type="InterPro" id="IPR050563">
    <property type="entry name" value="4-hydroxybenzoyl-CoA_TE"/>
</dbReference>
<dbReference type="Gene3D" id="3.10.129.10">
    <property type="entry name" value="Hotdog Thioesterase"/>
    <property type="match status" value="1"/>
</dbReference>
<comment type="similarity">
    <text evidence="1">Belongs to the 4-hydroxybenzoyl-CoA thioesterase family.</text>
</comment>
<dbReference type="AlphaFoldDB" id="A0A2N7TVY8"/>
<dbReference type="PANTHER" id="PTHR31793">
    <property type="entry name" value="4-HYDROXYBENZOYL-COA THIOESTERASE FAMILY MEMBER"/>
    <property type="match status" value="1"/>
</dbReference>
<dbReference type="CDD" id="cd00586">
    <property type="entry name" value="4HBT"/>
    <property type="match status" value="1"/>
</dbReference>
<protein>
    <submittedName>
        <fullName evidence="3">4-hydroxybenzoyl-CoA thioesterase</fullName>
    </submittedName>
</protein>
<dbReference type="PANTHER" id="PTHR31793:SF27">
    <property type="entry name" value="NOVEL THIOESTERASE SUPERFAMILY DOMAIN AND SAPOSIN A-TYPE DOMAIN CONTAINING PROTEIN (0610012H03RIK)"/>
    <property type="match status" value="1"/>
</dbReference>
<dbReference type="OrthoDB" id="9800856at2"/>
<keyword evidence="4" id="KW-1185">Reference proteome</keyword>
<accession>A0A2N7TVY8</accession>
<evidence type="ECO:0000256" key="2">
    <source>
        <dbReference type="ARBA" id="ARBA00022801"/>
    </source>
</evidence>
<organism evidence="3 4">
    <name type="scientific">Halomonas heilongjiangensis</name>
    <dbReference type="NCBI Taxonomy" id="1387883"/>
    <lineage>
        <taxon>Bacteria</taxon>
        <taxon>Pseudomonadati</taxon>
        <taxon>Pseudomonadota</taxon>
        <taxon>Gammaproteobacteria</taxon>
        <taxon>Oceanospirillales</taxon>
        <taxon>Halomonadaceae</taxon>
        <taxon>Halomonas</taxon>
    </lineage>
</organism>
<evidence type="ECO:0000256" key="1">
    <source>
        <dbReference type="ARBA" id="ARBA00005953"/>
    </source>
</evidence>
<dbReference type="SUPFAM" id="SSF54637">
    <property type="entry name" value="Thioesterase/thiol ester dehydrase-isomerase"/>
    <property type="match status" value="1"/>
</dbReference>
<keyword evidence="2" id="KW-0378">Hydrolase</keyword>
<gene>
    <name evidence="3" type="ORF">C1H66_00245</name>
</gene>
<name>A0A2N7TVY8_9GAMM</name>
<evidence type="ECO:0000313" key="3">
    <source>
        <dbReference type="EMBL" id="PMR72343.1"/>
    </source>
</evidence>
<dbReference type="GO" id="GO:0047617">
    <property type="term" value="F:fatty acyl-CoA hydrolase activity"/>
    <property type="evidence" value="ECO:0007669"/>
    <property type="project" value="TreeGrafter"/>
</dbReference>
<sequence>MTPDDRPLPRAETELTIPFHDIDMMQVAWHGHYVRYLEIARCTLLDAIDYNYPQMSESGFAWPVIDLRLRYAAPAVFAQRIAIEARLSEWEHRLKIDYTIRDAETRRRLTRAWSVQVAVGLDDREMRLASPPALVERLLAWQEANH</sequence>
<reference evidence="3 4" key="1">
    <citation type="submission" date="2018-01" db="EMBL/GenBank/DDBJ databases">
        <title>Halomonas endophytica sp. nov., isolated from storage liquid in the stems of Populus euphratica.</title>
        <authorList>
            <person name="Chen C."/>
        </authorList>
    </citation>
    <scope>NUCLEOTIDE SEQUENCE [LARGE SCALE GENOMIC DNA]</scope>
    <source>
        <strain evidence="3 4">DSM 26881</strain>
    </source>
</reference>
<comment type="caution">
    <text evidence="3">The sequence shown here is derived from an EMBL/GenBank/DDBJ whole genome shotgun (WGS) entry which is preliminary data.</text>
</comment>
<evidence type="ECO:0000313" key="4">
    <source>
        <dbReference type="Proteomes" id="UP000235346"/>
    </source>
</evidence>
<dbReference type="EMBL" id="PNRE01000002">
    <property type="protein sequence ID" value="PMR72343.1"/>
    <property type="molecule type" value="Genomic_DNA"/>
</dbReference>
<proteinExistence type="inferred from homology"/>
<dbReference type="Proteomes" id="UP000235346">
    <property type="component" value="Unassembled WGS sequence"/>
</dbReference>
<dbReference type="Pfam" id="PF13279">
    <property type="entry name" value="4HBT_2"/>
    <property type="match status" value="1"/>
</dbReference>